<reference evidence="3" key="2">
    <citation type="submission" date="2025-08" db="UniProtKB">
        <authorList>
            <consortium name="Ensembl"/>
        </authorList>
    </citation>
    <scope>IDENTIFICATION</scope>
    <source>
        <strain evidence="3">Glennie</strain>
    </source>
</reference>
<feature type="compositionally biased region" description="Basic and acidic residues" evidence="2">
    <location>
        <begin position="248"/>
        <end position="260"/>
    </location>
</feature>
<dbReference type="PANTHER" id="PTHR45652">
    <property type="entry name" value="GLIAL FIBRILLARY ACIDIC PROTEIN"/>
    <property type="match status" value="1"/>
</dbReference>
<protein>
    <submittedName>
        <fullName evidence="3">Uncharacterized protein</fullName>
    </submittedName>
</protein>
<organism evidence="3 4">
    <name type="scientific">Ornithorhynchus anatinus</name>
    <name type="common">Duckbill platypus</name>
    <dbReference type="NCBI Taxonomy" id="9258"/>
    <lineage>
        <taxon>Eukaryota</taxon>
        <taxon>Metazoa</taxon>
        <taxon>Chordata</taxon>
        <taxon>Craniata</taxon>
        <taxon>Vertebrata</taxon>
        <taxon>Euteleostomi</taxon>
        <taxon>Mammalia</taxon>
        <taxon>Monotremata</taxon>
        <taxon>Ornithorhynchidae</taxon>
        <taxon>Ornithorhynchus</taxon>
    </lineage>
</organism>
<name>A0A6I8P3H0_ORNAN</name>
<keyword evidence="1" id="KW-0175">Coiled coil</keyword>
<evidence type="ECO:0000256" key="2">
    <source>
        <dbReference type="SAM" id="MobiDB-lite"/>
    </source>
</evidence>
<feature type="coiled-coil region" evidence="1">
    <location>
        <begin position="173"/>
        <end position="200"/>
    </location>
</feature>
<dbReference type="Proteomes" id="UP000002279">
    <property type="component" value="Chromosome 11"/>
</dbReference>
<keyword evidence="4" id="KW-1185">Reference proteome</keyword>
<evidence type="ECO:0000313" key="3">
    <source>
        <dbReference type="Ensembl" id="ENSOANP00000047019.1"/>
    </source>
</evidence>
<accession>A0A6I8P3H0</accession>
<feature type="region of interest" description="Disordered" evidence="2">
    <location>
        <begin position="64"/>
        <end position="168"/>
    </location>
</feature>
<dbReference type="InterPro" id="IPR050405">
    <property type="entry name" value="Intermediate_filament"/>
</dbReference>
<dbReference type="InParanoid" id="A0A6I8P3H0"/>
<dbReference type="PANTHER" id="PTHR45652:SF9">
    <property type="entry name" value="GLIAL FIBRILLARY ACIDIC PROTEIN"/>
    <property type="match status" value="1"/>
</dbReference>
<feature type="region of interest" description="Disordered" evidence="2">
    <location>
        <begin position="224"/>
        <end position="269"/>
    </location>
</feature>
<dbReference type="GeneTree" id="ENSGT00940000159539"/>
<evidence type="ECO:0000313" key="4">
    <source>
        <dbReference type="Proteomes" id="UP000002279"/>
    </source>
</evidence>
<reference evidence="3 4" key="1">
    <citation type="journal article" date="2008" name="Nature">
        <title>Genome analysis of the platypus reveals unique signatures of evolution.</title>
        <authorList>
            <person name="Warren W.C."/>
            <person name="Hillier L.W."/>
            <person name="Marshall Graves J.A."/>
            <person name="Birney E."/>
            <person name="Ponting C.P."/>
            <person name="Grutzner F."/>
            <person name="Belov K."/>
            <person name="Miller W."/>
            <person name="Clarke L."/>
            <person name="Chinwalla A.T."/>
            <person name="Yang S.P."/>
            <person name="Heger A."/>
            <person name="Locke D.P."/>
            <person name="Miethke P."/>
            <person name="Waters P.D."/>
            <person name="Veyrunes F."/>
            <person name="Fulton L."/>
            <person name="Fulton B."/>
            <person name="Graves T."/>
            <person name="Wallis J."/>
            <person name="Puente X.S."/>
            <person name="Lopez-Otin C."/>
            <person name="Ordonez G.R."/>
            <person name="Eichler E.E."/>
            <person name="Chen L."/>
            <person name="Cheng Z."/>
            <person name="Deakin J.E."/>
            <person name="Alsop A."/>
            <person name="Thompson K."/>
            <person name="Kirby P."/>
            <person name="Papenfuss A.T."/>
            <person name="Wakefield M.J."/>
            <person name="Olender T."/>
            <person name="Lancet D."/>
            <person name="Huttley G.A."/>
            <person name="Smit A.F."/>
            <person name="Pask A."/>
            <person name="Temple-Smith P."/>
            <person name="Batzer M.A."/>
            <person name="Walker J.A."/>
            <person name="Konkel M.K."/>
            <person name="Harris R.S."/>
            <person name="Whittington C.M."/>
            <person name="Wong E.S."/>
            <person name="Gemmell N.J."/>
            <person name="Buschiazzo E."/>
            <person name="Vargas Jentzsch I.M."/>
            <person name="Merkel A."/>
            <person name="Schmitz J."/>
            <person name="Zemann A."/>
            <person name="Churakov G."/>
            <person name="Kriegs J.O."/>
            <person name="Brosius J."/>
            <person name="Murchison E.P."/>
            <person name="Sachidanandam R."/>
            <person name="Smith C."/>
            <person name="Hannon G.J."/>
            <person name="Tsend-Ayush E."/>
            <person name="McMillan D."/>
            <person name="Attenborough R."/>
            <person name="Rens W."/>
            <person name="Ferguson-Smith M."/>
            <person name="Lefevre C.M."/>
            <person name="Sharp J.A."/>
            <person name="Nicholas K.R."/>
            <person name="Ray D.A."/>
            <person name="Kube M."/>
            <person name="Reinhardt R."/>
            <person name="Pringle T.H."/>
            <person name="Taylor J."/>
            <person name="Jones R.C."/>
            <person name="Nixon B."/>
            <person name="Dacheux J.L."/>
            <person name="Niwa H."/>
            <person name="Sekita Y."/>
            <person name="Huang X."/>
            <person name="Stark A."/>
            <person name="Kheradpour P."/>
            <person name="Kellis M."/>
            <person name="Flicek P."/>
            <person name="Chen Y."/>
            <person name="Webber C."/>
            <person name="Hardison R."/>
            <person name="Nelson J."/>
            <person name="Hallsworth-Pepin K."/>
            <person name="Delehaunty K."/>
            <person name="Markovic C."/>
            <person name="Minx P."/>
            <person name="Feng Y."/>
            <person name="Kremitzki C."/>
            <person name="Mitreva M."/>
            <person name="Glasscock J."/>
            <person name="Wylie T."/>
            <person name="Wohldmann P."/>
            <person name="Thiru P."/>
            <person name="Nhan M.N."/>
            <person name="Pohl C.S."/>
            <person name="Smith S.M."/>
            <person name="Hou S."/>
            <person name="Nefedov M."/>
            <person name="de Jong P.J."/>
            <person name="Renfree M.B."/>
            <person name="Mardis E.R."/>
            <person name="Wilson R.K."/>
        </authorList>
    </citation>
    <scope>NUCLEOTIDE SEQUENCE [LARGE SCALE GENOMIC DNA]</scope>
    <source>
        <strain evidence="3 4">Glennie</strain>
    </source>
</reference>
<dbReference type="AlphaFoldDB" id="A0A6I8P3H0"/>
<dbReference type="Ensembl" id="ENSOANT00000051409.1">
    <property type="protein sequence ID" value="ENSOANP00000047019.1"/>
    <property type="gene ID" value="ENSOANG00000037388.1"/>
</dbReference>
<reference evidence="3" key="3">
    <citation type="submission" date="2025-09" db="UniProtKB">
        <authorList>
            <consortium name="Ensembl"/>
        </authorList>
    </citation>
    <scope>IDENTIFICATION</scope>
    <source>
        <strain evidence="3">Glennie</strain>
    </source>
</reference>
<proteinExistence type="predicted"/>
<evidence type="ECO:0000256" key="1">
    <source>
        <dbReference type="SAM" id="Coils"/>
    </source>
</evidence>
<feature type="compositionally biased region" description="Gly residues" evidence="2">
    <location>
        <begin position="146"/>
        <end position="160"/>
    </location>
</feature>
<dbReference type="Gene3D" id="1.20.5.1160">
    <property type="entry name" value="Vasodilator-stimulated phosphoprotein"/>
    <property type="match status" value="1"/>
</dbReference>
<sequence length="269" mass="28478">EPGPGLKAPTHGLCPCPLCPLHPHQANCPHLRPLCERARRRGILGSGWGENLWPSPLLARGLQAPRRNRSAAGNGEEPGLLPTGQDPGAGEGLRSLPIPGLGVRRPAPTSALAPPGPCPTVPSRARVPTPTRLKVSSSPDPLGAGRVVGEGRGQGTVGRVGGEKSWSGPAQEVDEAALMRLDLERKVESLQDEILFLREIHGEFADLTDSAARNAEALRQARREANGYRRQPQALGGEMEALRGTVRGRREGRASGEGRGWRFGVTPAG</sequence>
<dbReference type="Bgee" id="ENSOANG00000037388">
    <property type="expression patterns" value="Expressed in testis"/>
</dbReference>